<keyword evidence="3" id="KW-1185">Reference proteome</keyword>
<protein>
    <recommendedName>
        <fullName evidence="1">DUF4158 domain-containing protein</fullName>
    </recommendedName>
</protein>
<organism evidence="2 3">
    <name type="scientific">Paraconexibacter algicola</name>
    <dbReference type="NCBI Taxonomy" id="2133960"/>
    <lineage>
        <taxon>Bacteria</taxon>
        <taxon>Bacillati</taxon>
        <taxon>Actinomycetota</taxon>
        <taxon>Thermoleophilia</taxon>
        <taxon>Solirubrobacterales</taxon>
        <taxon>Paraconexibacteraceae</taxon>
        <taxon>Paraconexibacter</taxon>
    </lineage>
</organism>
<evidence type="ECO:0000313" key="3">
    <source>
        <dbReference type="Proteomes" id="UP000240739"/>
    </source>
</evidence>
<gene>
    <name evidence="2" type="ORF">C7Y72_21045</name>
</gene>
<dbReference type="RefSeq" id="WP_107571185.1">
    <property type="nucleotide sequence ID" value="NZ_PYYB01000005.1"/>
</dbReference>
<dbReference type="EMBL" id="PYYB01000005">
    <property type="protein sequence ID" value="PTL54243.1"/>
    <property type="molecule type" value="Genomic_DNA"/>
</dbReference>
<evidence type="ECO:0000313" key="2">
    <source>
        <dbReference type="EMBL" id="PTL54243.1"/>
    </source>
</evidence>
<accession>A0A2T4UBH0</accession>
<sequence length="216" mass="24073">MLEAERELVDGKYEGTRLGYALQLKFFLAHGRFPDGREEFDSEIVEFVARQVDATASQLDEYAWSGRSAKRHRSEIRAHLGFRECSASDVERLAGWLAVSVCEAEREPSRVRDELAGRMLAESIEPPSRKQVDRLVRSALHRSENSLCSRITTRIGPDAEDRLDALLGGTDDGDGVFSLIRSAPGNVSLSTLLTEISKLRAVRGGSWRGPRDRVDT</sequence>
<evidence type="ECO:0000259" key="1">
    <source>
        <dbReference type="Pfam" id="PF13700"/>
    </source>
</evidence>
<dbReference type="Proteomes" id="UP000240739">
    <property type="component" value="Unassembled WGS sequence"/>
</dbReference>
<reference evidence="2 3" key="1">
    <citation type="submission" date="2018-03" db="EMBL/GenBank/DDBJ databases">
        <title>Aquarubrobacter algicola gen. nov., sp. nov., a novel actinobacterium isolated from shallow eutrophic lake during the end of cyanobacterial harmful algal blooms.</title>
        <authorList>
            <person name="Chun S.J."/>
        </authorList>
    </citation>
    <scope>NUCLEOTIDE SEQUENCE [LARGE SCALE GENOMIC DNA]</scope>
    <source>
        <strain evidence="2 3">Seoho-28</strain>
    </source>
</reference>
<dbReference type="OrthoDB" id="3698941at2"/>
<dbReference type="InterPro" id="IPR025296">
    <property type="entry name" value="DUF4158"/>
</dbReference>
<proteinExistence type="predicted"/>
<dbReference type="Pfam" id="PF13700">
    <property type="entry name" value="DUF4158"/>
    <property type="match status" value="1"/>
</dbReference>
<name>A0A2T4UBH0_9ACTN</name>
<dbReference type="AlphaFoldDB" id="A0A2T4UBH0"/>
<feature type="domain" description="DUF4158" evidence="1">
    <location>
        <begin position="4"/>
        <end position="139"/>
    </location>
</feature>
<comment type="caution">
    <text evidence="2">The sequence shown here is derived from an EMBL/GenBank/DDBJ whole genome shotgun (WGS) entry which is preliminary data.</text>
</comment>